<proteinExistence type="predicted"/>
<feature type="domain" description="DUF6594" evidence="3">
    <location>
        <begin position="19"/>
        <end position="250"/>
    </location>
</feature>
<feature type="transmembrane region" description="Helical" evidence="2">
    <location>
        <begin position="211"/>
        <end position="231"/>
    </location>
</feature>
<organism evidence="4 5">
    <name type="scientific">Lentithecium fluviatile CBS 122367</name>
    <dbReference type="NCBI Taxonomy" id="1168545"/>
    <lineage>
        <taxon>Eukaryota</taxon>
        <taxon>Fungi</taxon>
        <taxon>Dikarya</taxon>
        <taxon>Ascomycota</taxon>
        <taxon>Pezizomycotina</taxon>
        <taxon>Dothideomycetes</taxon>
        <taxon>Pleosporomycetidae</taxon>
        <taxon>Pleosporales</taxon>
        <taxon>Massarineae</taxon>
        <taxon>Lentitheciaceae</taxon>
        <taxon>Lentithecium</taxon>
    </lineage>
</organism>
<feature type="transmembrane region" description="Helical" evidence="2">
    <location>
        <begin position="184"/>
        <end position="205"/>
    </location>
</feature>
<keyword evidence="1" id="KW-0175">Coiled coil</keyword>
<keyword evidence="2" id="KW-0472">Membrane</keyword>
<name>A0A6G1JFY5_9PLEO</name>
<dbReference type="Gene3D" id="1.10.357.10">
    <property type="entry name" value="Tetracycline Repressor, domain 2"/>
    <property type="match status" value="1"/>
</dbReference>
<gene>
    <name evidence="4" type="ORF">K458DRAFT_439699</name>
</gene>
<evidence type="ECO:0000256" key="2">
    <source>
        <dbReference type="SAM" id="Phobius"/>
    </source>
</evidence>
<evidence type="ECO:0000256" key="1">
    <source>
        <dbReference type="SAM" id="Coils"/>
    </source>
</evidence>
<dbReference type="Proteomes" id="UP000799291">
    <property type="component" value="Unassembled WGS sequence"/>
</dbReference>
<dbReference type="PANTHER" id="PTHR34502">
    <property type="entry name" value="DUF6594 DOMAIN-CONTAINING PROTEIN-RELATED"/>
    <property type="match status" value="1"/>
</dbReference>
<reference evidence="4" key="1">
    <citation type="journal article" date="2020" name="Stud. Mycol.">
        <title>101 Dothideomycetes genomes: a test case for predicting lifestyles and emergence of pathogens.</title>
        <authorList>
            <person name="Haridas S."/>
            <person name="Albert R."/>
            <person name="Binder M."/>
            <person name="Bloem J."/>
            <person name="Labutti K."/>
            <person name="Salamov A."/>
            <person name="Andreopoulos B."/>
            <person name="Baker S."/>
            <person name="Barry K."/>
            <person name="Bills G."/>
            <person name="Bluhm B."/>
            <person name="Cannon C."/>
            <person name="Castanera R."/>
            <person name="Culley D."/>
            <person name="Daum C."/>
            <person name="Ezra D."/>
            <person name="Gonzalez J."/>
            <person name="Henrissat B."/>
            <person name="Kuo A."/>
            <person name="Liang C."/>
            <person name="Lipzen A."/>
            <person name="Lutzoni F."/>
            <person name="Magnuson J."/>
            <person name="Mondo S."/>
            <person name="Nolan M."/>
            <person name="Ohm R."/>
            <person name="Pangilinan J."/>
            <person name="Park H.-J."/>
            <person name="Ramirez L."/>
            <person name="Alfaro M."/>
            <person name="Sun H."/>
            <person name="Tritt A."/>
            <person name="Yoshinaga Y."/>
            <person name="Zwiers L.-H."/>
            <person name="Turgeon B."/>
            <person name="Goodwin S."/>
            <person name="Spatafora J."/>
            <person name="Crous P."/>
            <person name="Grigoriev I."/>
        </authorList>
    </citation>
    <scope>NUCLEOTIDE SEQUENCE</scope>
    <source>
        <strain evidence="4">CBS 122367</strain>
    </source>
</reference>
<evidence type="ECO:0000259" key="3">
    <source>
        <dbReference type="Pfam" id="PF20237"/>
    </source>
</evidence>
<dbReference type="PANTHER" id="PTHR34502:SF4">
    <property type="entry name" value="DUF6594 DOMAIN-CONTAINING PROTEIN"/>
    <property type="match status" value="1"/>
</dbReference>
<dbReference type="EMBL" id="MU005572">
    <property type="protein sequence ID" value="KAF2689348.1"/>
    <property type="molecule type" value="Genomic_DNA"/>
</dbReference>
<dbReference type="InterPro" id="IPR046529">
    <property type="entry name" value="DUF6594"/>
</dbReference>
<dbReference type="Pfam" id="PF20237">
    <property type="entry name" value="DUF6594"/>
    <property type="match status" value="1"/>
</dbReference>
<evidence type="ECO:0000313" key="5">
    <source>
        <dbReference type="Proteomes" id="UP000799291"/>
    </source>
</evidence>
<keyword evidence="2" id="KW-0812">Transmembrane</keyword>
<feature type="coiled-coil region" evidence="1">
    <location>
        <begin position="48"/>
        <end position="75"/>
    </location>
</feature>
<keyword evidence="2" id="KW-1133">Transmembrane helix</keyword>
<dbReference type="AlphaFoldDB" id="A0A6G1JFY5"/>
<evidence type="ECO:0000313" key="4">
    <source>
        <dbReference type="EMBL" id="KAF2689348.1"/>
    </source>
</evidence>
<sequence>MTTTTQAPDIELGTLRDGYPALAKWIAQDPDDDPLVFRRFGRQSARSLLHLQCRLVALVAELDALDEEARSAKDVETRRSLQRWETLIANAKTDESVEDRLVKKQDEFETLLEKYYRMLTLRSQIAHLNKPSDRVIAAYQDYLQGTAFGDYLSRFLQDHWPFQKRSDPLDRTTIYKNLHVVRTVSALSLTLAATLLICAIVNLYLTSSSEAKLGFIAMYTLLFSTSMEVCTKARRAEVFVASAAYAAVLVVFVSGDLGREKSVQ</sequence>
<keyword evidence="5" id="KW-1185">Reference proteome</keyword>
<feature type="transmembrane region" description="Helical" evidence="2">
    <location>
        <begin position="238"/>
        <end position="255"/>
    </location>
</feature>
<accession>A0A6G1JFY5</accession>
<protein>
    <recommendedName>
        <fullName evidence="3">DUF6594 domain-containing protein</fullName>
    </recommendedName>
</protein>
<dbReference type="OrthoDB" id="3533814at2759"/>